<evidence type="ECO:0000313" key="3">
    <source>
        <dbReference type="EMBL" id="TWI62062.1"/>
    </source>
</evidence>
<dbReference type="EMBL" id="VLLC01000064">
    <property type="protein sequence ID" value="TWI62062.1"/>
    <property type="molecule type" value="Genomic_DNA"/>
</dbReference>
<name>A0A562QZ37_9BACT</name>
<dbReference type="PANTHER" id="PTHR37549">
    <property type="entry name" value="LIPOPROTEIN LPRI"/>
    <property type="match status" value="1"/>
</dbReference>
<dbReference type="InterPro" id="IPR052755">
    <property type="entry name" value="Lysozyme_Inhibitor_LprI"/>
</dbReference>
<gene>
    <name evidence="3" type="ORF">LZ24_03399</name>
</gene>
<dbReference type="GO" id="GO:0005576">
    <property type="term" value="C:extracellular region"/>
    <property type="evidence" value="ECO:0007669"/>
    <property type="project" value="TreeGrafter"/>
</dbReference>
<sequence>MKTLKIGLVMIVLACGITTLSVQAASFNCSREITQVEKMICDNPKLSKLDEDLDQLFGDILRESIKKRLFFHMFKGQQSQWEREERNACADAACLKAAYTARIGHLRKVLATMDGPAPLLPPRIDDGPCLKPDIDWRNYEWVLIRDGGKASCQDMLAYLKSRPKDAPPPVCAEERLPPNDNWTRPKGEEVTGKQLDELLAQMPTSFLRGLLIGNADTSLKITRTDITRDGIPETLLSLNFKPKDCQYPIRCAVNRPDQPWHGTVALGGGERQVLLPMDEAGKRIDWNHRALTHGIVTSLNLSEGELVYYRGEPYWLSTMSWCQYNADTYDDDRLVESARDTNNHHNRSFTLGPVVTSHSKGGYDPSNFNEVNWVIAQDDPYYGGTCYFGYFHRDHLKIDPPIKLDLSK</sequence>
<dbReference type="PANTHER" id="PTHR37549:SF1">
    <property type="entry name" value="LIPOPROTEIN LPRI"/>
    <property type="match status" value="1"/>
</dbReference>
<proteinExistence type="predicted"/>
<reference evidence="3 4" key="1">
    <citation type="submission" date="2019-07" db="EMBL/GenBank/DDBJ databases">
        <title>Genome sequencing of 100 strains of the haloalkaliphilic chemolithoautotrophic sulfur-oxidizing bacterium Thioalkalivibrio.</title>
        <authorList>
            <person name="Muyzer G."/>
        </authorList>
    </citation>
    <scope>NUCLEOTIDE SEQUENCE [LARGE SCALE GENOMIC DNA]</scope>
    <source>
        <strain evidence="3 4">ASO4-4</strain>
    </source>
</reference>
<feature type="region of interest" description="Disordered" evidence="1">
    <location>
        <begin position="167"/>
        <end position="186"/>
    </location>
</feature>
<keyword evidence="4" id="KW-1185">Reference proteome</keyword>
<keyword evidence="2" id="KW-0732">Signal</keyword>
<dbReference type="AlphaFoldDB" id="A0A562QZ37"/>
<evidence type="ECO:0008006" key="5">
    <source>
        <dbReference type="Google" id="ProtNLM"/>
    </source>
</evidence>
<comment type="caution">
    <text evidence="3">The sequence shown here is derived from an EMBL/GenBank/DDBJ whole genome shotgun (WGS) entry which is preliminary data.</text>
</comment>
<dbReference type="Proteomes" id="UP000318307">
    <property type="component" value="Unassembled WGS sequence"/>
</dbReference>
<feature type="signal peptide" evidence="2">
    <location>
        <begin position="1"/>
        <end position="24"/>
    </location>
</feature>
<accession>A0A562QZ37</accession>
<evidence type="ECO:0000313" key="4">
    <source>
        <dbReference type="Proteomes" id="UP000318307"/>
    </source>
</evidence>
<evidence type="ECO:0000256" key="1">
    <source>
        <dbReference type="SAM" id="MobiDB-lite"/>
    </source>
</evidence>
<protein>
    <recommendedName>
        <fullName evidence="5">DUF1311 domain-containing protein</fullName>
    </recommendedName>
</protein>
<evidence type="ECO:0000256" key="2">
    <source>
        <dbReference type="SAM" id="SignalP"/>
    </source>
</evidence>
<organism evidence="3 4">
    <name type="scientific">Desulfobotulus alkaliphilus</name>
    <dbReference type="NCBI Taxonomy" id="622671"/>
    <lineage>
        <taxon>Bacteria</taxon>
        <taxon>Pseudomonadati</taxon>
        <taxon>Thermodesulfobacteriota</taxon>
        <taxon>Desulfobacteria</taxon>
        <taxon>Desulfobacterales</taxon>
        <taxon>Desulfobacteraceae</taxon>
        <taxon>Desulfobotulus</taxon>
    </lineage>
</organism>
<dbReference type="OrthoDB" id="5763676at2"/>
<feature type="compositionally biased region" description="Basic and acidic residues" evidence="1">
    <location>
        <begin position="172"/>
        <end position="186"/>
    </location>
</feature>
<feature type="chain" id="PRO_5022086626" description="DUF1311 domain-containing protein" evidence="2">
    <location>
        <begin position="25"/>
        <end position="408"/>
    </location>
</feature>